<organism evidence="3 4">
    <name type="scientific">Desulfobotulus mexicanus</name>
    <dbReference type="NCBI Taxonomy" id="2586642"/>
    <lineage>
        <taxon>Bacteria</taxon>
        <taxon>Pseudomonadati</taxon>
        <taxon>Thermodesulfobacteriota</taxon>
        <taxon>Desulfobacteria</taxon>
        <taxon>Desulfobacterales</taxon>
        <taxon>Desulfobacteraceae</taxon>
        <taxon>Desulfobotulus</taxon>
    </lineage>
</organism>
<evidence type="ECO:0000313" key="3">
    <source>
        <dbReference type="EMBL" id="TYT73931.1"/>
    </source>
</evidence>
<name>A0A5S5MDZ7_9BACT</name>
<reference evidence="3 4" key="1">
    <citation type="submission" date="2019-06" db="EMBL/GenBank/DDBJ databases">
        <title>Desulfobotulus mexicanus sp. nov., a novel sulfate-reducing bacterium isolated from the sediment of an alkaline crater lake in Mexico.</title>
        <authorList>
            <person name="Hirschler-Rea A."/>
        </authorList>
    </citation>
    <scope>NUCLEOTIDE SEQUENCE [LARGE SCALE GENOMIC DNA]</scope>
    <source>
        <strain evidence="3 4">PAR22N</strain>
    </source>
</reference>
<dbReference type="PANTHER" id="PTHR35526">
    <property type="entry name" value="ANTI-SIGMA-F FACTOR RSBW-RELATED"/>
    <property type="match status" value="1"/>
</dbReference>
<keyword evidence="4" id="KW-1185">Reference proteome</keyword>
<sequence>MAMHDILPLFLEDPMTSLASQAKALGIPETDIQRICMETDCRLRLVFPAETRQLELIRRLARNTTEKTPGLDSDAAYDIALALDEACTNVISHAYGTHDPSALIEAEIRISSKDVTIILTDHGVHGHSFHPDKLPPPDIKALYTNPKPGGLGFHLIKKIMDELSYEKGPDNANRLTMKRYLSRSG</sequence>
<dbReference type="InterPro" id="IPR003594">
    <property type="entry name" value="HATPase_dom"/>
</dbReference>
<keyword evidence="1" id="KW-0723">Serine/threonine-protein kinase</keyword>
<evidence type="ECO:0000259" key="2">
    <source>
        <dbReference type="Pfam" id="PF13581"/>
    </source>
</evidence>
<protein>
    <submittedName>
        <fullName evidence="3">ATP-binding protein</fullName>
    </submittedName>
</protein>
<dbReference type="InterPro" id="IPR036890">
    <property type="entry name" value="HATPase_C_sf"/>
</dbReference>
<keyword evidence="1" id="KW-0418">Kinase</keyword>
<dbReference type="InterPro" id="IPR050267">
    <property type="entry name" value="Anti-sigma-factor_SerPK"/>
</dbReference>
<dbReference type="EMBL" id="VDMB01000017">
    <property type="protein sequence ID" value="TYT73931.1"/>
    <property type="molecule type" value="Genomic_DNA"/>
</dbReference>
<dbReference type="PANTHER" id="PTHR35526:SF3">
    <property type="entry name" value="ANTI-SIGMA-F FACTOR RSBW"/>
    <property type="match status" value="1"/>
</dbReference>
<keyword evidence="3" id="KW-0067">ATP-binding</keyword>
<comment type="caution">
    <text evidence="3">The sequence shown here is derived from an EMBL/GenBank/DDBJ whole genome shotgun (WGS) entry which is preliminary data.</text>
</comment>
<dbReference type="CDD" id="cd16936">
    <property type="entry name" value="HATPase_RsbW-like"/>
    <property type="match status" value="1"/>
</dbReference>
<dbReference type="Proteomes" id="UP000321899">
    <property type="component" value="Unassembled WGS sequence"/>
</dbReference>
<evidence type="ECO:0000313" key="4">
    <source>
        <dbReference type="Proteomes" id="UP000321899"/>
    </source>
</evidence>
<keyword evidence="3" id="KW-0547">Nucleotide-binding</keyword>
<evidence type="ECO:0000256" key="1">
    <source>
        <dbReference type="ARBA" id="ARBA00022527"/>
    </source>
</evidence>
<feature type="domain" description="Histidine kinase/HSP90-like ATPase" evidence="2">
    <location>
        <begin position="47"/>
        <end position="178"/>
    </location>
</feature>
<dbReference type="SUPFAM" id="SSF55874">
    <property type="entry name" value="ATPase domain of HSP90 chaperone/DNA topoisomerase II/histidine kinase"/>
    <property type="match status" value="1"/>
</dbReference>
<dbReference type="AlphaFoldDB" id="A0A5S5MDZ7"/>
<dbReference type="Gene3D" id="3.30.565.10">
    <property type="entry name" value="Histidine kinase-like ATPase, C-terminal domain"/>
    <property type="match status" value="1"/>
</dbReference>
<dbReference type="GO" id="GO:0004674">
    <property type="term" value="F:protein serine/threonine kinase activity"/>
    <property type="evidence" value="ECO:0007669"/>
    <property type="project" value="UniProtKB-KW"/>
</dbReference>
<dbReference type="Pfam" id="PF13581">
    <property type="entry name" value="HATPase_c_2"/>
    <property type="match status" value="1"/>
</dbReference>
<dbReference type="GO" id="GO:0005524">
    <property type="term" value="F:ATP binding"/>
    <property type="evidence" value="ECO:0007669"/>
    <property type="project" value="UniProtKB-KW"/>
</dbReference>
<accession>A0A5S5MDZ7</accession>
<proteinExistence type="predicted"/>
<gene>
    <name evidence="3" type="ORF">FIM25_12260</name>
</gene>
<dbReference type="OrthoDB" id="163538at2"/>
<keyword evidence="1" id="KW-0808">Transferase</keyword>